<name>A0A1M6SZA0_9BACL</name>
<gene>
    <name evidence="2" type="ORF">SAMN05443507_11519</name>
</gene>
<evidence type="ECO:0000313" key="3">
    <source>
        <dbReference type="Proteomes" id="UP000184016"/>
    </source>
</evidence>
<feature type="compositionally biased region" description="Basic residues" evidence="1">
    <location>
        <begin position="10"/>
        <end position="23"/>
    </location>
</feature>
<dbReference type="EMBL" id="FRAF01000015">
    <property type="protein sequence ID" value="SHK49986.1"/>
    <property type="molecule type" value="Genomic_DNA"/>
</dbReference>
<feature type="compositionally biased region" description="Polar residues" evidence="1">
    <location>
        <begin position="28"/>
        <end position="56"/>
    </location>
</feature>
<reference evidence="3" key="1">
    <citation type="submission" date="2016-11" db="EMBL/GenBank/DDBJ databases">
        <authorList>
            <person name="Varghese N."/>
            <person name="Submissions S."/>
        </authorList>
    </citation>
    <scope>NUCLEOTIDE SEQUENCE [LARGE SCALE GENOMIC DNA]</scope>
    <source>
        <strain evidence="3">USBA-503</strain>
    </source>
</reference>
<dbReference type="AlphaFoldDB" id="A0A1M6SZA0"/>
<protein>
    <submittedName>
        <fullName evidence="2">Uncharacterized protein</fullName>
    </submittedName>
</protein>
<keyword evidence="3" id="KW-1185">Reference proteome</keyword>
<organism evidence="2 3">
    <name type="scientific">Alicyclobacillus tolerans</name>
    <dbReference type="NCBI Taxonomy" id="90970"/>
    <lineage>
        <taxon>Bacteria</taxon>
        <taxon>Bacillati</taxon>
        <taxon>Bacillota</taxon>
        <taxon>Bacilli</taxon>
        <taxon>Bacillales</taxon>
        <taxon>Alicyclobacillaceae</taxon>
        <taxon>Alicyclobacillus</taxon>
    </lineage>
</organism>
<evidence type="ECO:0000313" key="2">
    <source>
        <dbReference type="EMBL" id="SHK49986.1"/>
    </source>
</evidence>
<sequence length="154" mass="17286">MPNRAGRSVSGKKNRTVTARKKGRVQEQPIQSIEQPAVEAQTSSNRADGTPLNTLKNNLSGKRKAIFEILDDVKKVKPEQWKDPQQVENLAKSFANKLGLPVPEQRIKQFMNAYTDATKNGPNANVDELVKKYGKNVDDKTLKEIKKFVPKTKD</sequence>
<proteinExistence type="predicted"/>
<accession>A0A1M6SZA0</accession>
<evidence type="ECO:0000256" key="1">
    <source>
        <dbReference type="SAM" id="MobiDB-lite"/>
    </source>
</evidence>
<feature type="region of interest" description="Disordered" evidence="1">
    <location>
        <begin position="1"/>
        <end position="56"/>
    </location>
</feature>
<dbReference type="Proteomes" id="UP000184016">
    <property type="component" value="Unassembled WGS sequence"/>
</dbReference>